<dbReference type="RefSeq" id="XP_003113042.2">
    <property type="nucleotide sequence ID" value="XM_003112994.2"/>
</dbReference>
<dbReference type="KEGG" id="crq:GCK72_009580"/>
<keyword evidence="1" id="KW-0472">Membrane</keyword>
<keyword evidence="3" id="KW-1185">Reference proteome</keyword>
<feature type="transmembrane region" description="Helical" evidence="1">
    <location>
        <begin position="72"/>
        <end position="100"/>
    </location>
</feature>
<keyword evidence="1" id="KW-1133">Transmembrane helix</keyword>
<reference evidence="2" key="1">
    <citation type="submission" date="2007-07" db="EMBL/GenBank/DDBJ databases">
        <title>PCAP assembly of the Caenorhabditis remanei genome.</title>
        <authorList>
            <consortium name="The Caenorhabditis remanei Sequencing Consortium"/>
            <person name="Wilson R.K."/>
        </authorList>
    </citation>
    <scope>NUCLEOTIDE SEQUENCE [LARGE SCALE GENOMIC DNA]</scope>
    <source>
        <strain evidence="2">PB4641</strain>
    </source>
</reference>
<gene>
    <name evidence="2" type="ORF">CRE_25516</name>
</gene>
<proteinExistence type="predicted"/>
<feature type="transmembrane region" description="Helical" evidence="1">
    <location>
        <begin position="43"/>
        <end position="60"/>
    </location>
</feature>
<dbReference type="eggNOG" id="ENOG502THQA">
    <property type="taxonomic scope" value="Eukaryota"/>
</dbReference>
<dbReference type="OMA" id="WITTCAT"/>
<dbReference type="FunCoup" id="E3LS03">
    <property type="interactions" value="1593"/>
</dbReference>
<sequence length="210" mass="24104">MPTYPVLQDEALIQSDPKVEMRVSVSTRPSTFLDRFKSFTPGLMLQIFALIKFGAVLYIATNRQFDEKEIPIVVFVLGVNAFILFSATCQDFCTLILSWIVSMSAFVLYILLLVTVPIFVTSFFASDAARSVRIPAEWKIFRDIINYQSVEERRFTEGINYGMSVEFFLAILVTITAIQFILINATLNAKVDDWKRQKQIREKRNSVYLV</sequence>
<dbReference type="HOGENOM" id="CLU_1273250_0_0_1"/>
<evidence type="ECO:0000256" key="1">
    <source>
        <dbReference type="SAM" id="Phobius"/>
    </source>
</evidence>
<dbReference type="EMBL" id="DS268414">
    <property type="protein sequence ID" value="EFP09296.1"/>
    <property type="molecule type" value="Genomic_DNA"/>
</dbReference>
<name>E3LS03_CAERE</name>
<organism evidence="3">
    <name type="scientific">Caenorhabditis remanei</name>
    <name type="common">Caenorhabditis vulgaris</name>
    <dbReference type="NCBI Taxonomy" id="31234"/>
    <lineage>
        <taxon>Eukaryota</taxon>
        <taxon>Metazoa</taxon>
        <taxon>Ecdysozoa</taxon>
        <taxon>Nematoda</taxon>
        <taxon>Chromadorea</taxon>
        <taxon>Rhabditida</taxon>
        <taxon>Rhabditina</taxon>
        <taxon>Rhabditomorpha</taxon>
        <taxon>Rhabditoidea</taxon>
        <taxon>Rhabditidae</taxon>
        <taxon>Peloderinae</taxon>
        <taxon>Caenorhabditis</taxon>
    </lineage>
</organism>
<evidence type="ECO:0000313" key="2">
    <source>
        <dbReference type="EMBL" id="EFP09296.1"/>
    </source>
</evidence>
<dbReference type="AlphaFoldDB" id="E3LS03"/>
<dbReference type="Proteomes" id="UP000008281">
    <property type="component" value="Unassembled WGS sequence"/>
</dbReference>
<accession>E3LS03</accession>
<dbReference type="Pfam" id="PF10912">
    <property type="entry name" value="Glam1"/>
    <property type="match status" value="1"/>
</dbReference>
<dbReference type="CTD" id="9825243"/>
<protein>
    <submittedName>
        <fullName evidence="2">Uncharacterized protein</fullName>
    </submittedName>
</protein>
<dbReference type="OrthoDB" id="5786955at2759"/>
<dbReference type="GeneID" id="9825243"/>
<feature type="transmembrane region" description="Helical" evidence="1">
    <location>
        <begin position="167"/>
        <end position="187"/>
    </location>
</feature>
<evidence type="ECO:0000313" key="3">
    <source>
        <dbReference type="Proteomes" id="UP000008281"/>
    </source>
</evidence>
<feature type="transmembrane region" description="Helical" evidence="1">
    <location>
        <begin position="106"/>
        <end position="125"/>
    </location>
</feature>
<keyword evidence="1" id="KW-0812">Transmembrane</keyword>
<dbReference type="InterPro" id="IPR024483">
    <property type="entry name" value="Glam1"/>
</dbReference>
<dbReference type="InParanoid" id="E3LS03"/>